<organism evidence="2 3">
    <name type="scientific">Anas platyrhynchos</name>
    <name type="common">Mallard</name>
    <name type="synonym">Anas boschas</name>
    <dbReference type="NCBI Taxonomy" id="8839"/>
    <lineage>
        <taxon>Eukaryota</taxon>
        <taxon>Metazoa</taxon>
        <taxon>Chordata</taxon>
        <taxon>Craniata</taxon>
        <taxon>Vertebrata</taxon>
        <taxon>Euteleostomi</taxon>
        <taxon>Archelosauria</taxon>
        <taxon>Archosauria</taxon>
        <taxon>Dinosauria</taxon>
        <taxon>Saurischia</taxon>
        <taxon>Theropoda</taxon>
        <taxon>Coelurosauria</taxon>
        <taxon>Aves</taxon>
        <taxon>Neognathae</taxon>
        <taxon>Galloanserae</taxon>
        <taxon>Anseriformes</taxon>
        <taxon>Anatidae</taxon>
        <taxon>Anatinae</taxon>
        <taxon>Anas</taxon>
    </lineage>
</organism>
<evidence type="ECO:0000313" key="2">
    <source>
        <dbReference type="EMBL" id="EOB05946.1"/>
    </source>
</evidence>
<dbReference type="Proteomes" id="UP000296049">
    <property type="component" value="Unassembled WGS sequence"/>
</dbReference>
<feature type="compositionally biased region" description="Low complexity" evidence="1">
    <location>
        <begin position="61"/>
        <end position="73"/>
    </location>
</feature>
<dbReference type="AlphaFoldDB" id="R0K714"/>
<accession>R0K714</accession>
<feature type="region of interest" description="Disordered" evidence="1">
    <location>
        <begin position="286"/>
        <end position="331"/>
    </location>
</feature>
<reference evidence="3" key="1">
    <citation type="journal article" date="2013" name="Nat. Genet.">
        <title>The duck genome and transcriptome provide insight into an avian influenza virus reservoir species.</title>
        <authorList>
            <person name="Huang Y."/>
            <person name="Li Y."/>
            <person name="Burt D.W."/>
            <person name="Chen H."/>
            <person name="Zhang Y."/>
            <person name="Qian W."/>
            <person name="Kim H."/>
            <person name="Gan S."/>
            <person name="Zhao Y."/>
            <person name="Li J."/>
            <person name="Yi K."/>
            <person name="Feng H."/>
            <person name="Zhu P."/>
            <person name="Li B."/>
            <person name="Liu Q."/>
            <person name="Fairley S."/>
            <person name="Magor K.E."/>
            <person name="Du Z."/>
            <person name="Hu X."/>
            <person name="Goodman L."/>
            <person name="Tafer H."/>
            <person name="Vignal A."/>
            <person name="Lee T."/>
            <person name="Kim K.W."/>
            <person name="Sheng Z."/>
            <person name="An Y."/>
            <person name="Searle S."/>
            <person name="Herrero J."/>
            <person name="Groenen M.A."/>
            <person name="Crooijmans R.P."/>
            <person name="Faraut T."/>
            <person name="Cai Q."/>
            <person name="Webster R.G."/>
            <person name="Aldridge J.R."/>
            <person name="Warren W.C."/>
            <person name="Bartschat S."/>
            <person name="Kehr S."/>
            <person name="Marz M."/>
            <person name="Stadler P.F."/>
            <person name="Smith J."/>
            <person name="Kraus R.H."/>
            <person name="Zhao Y."/>
            <person name="Ren L."/>
            <person name="Fei J."/>
            <person name="Morisson M."/>
            <person name="Kaiser P."/>
            <person name="Griffin D.K."/>
            <person name="Rao M."/>
            <person name="Pitel F."/>
            <person name="Wang J."/>
            <person name="Li N."/>
        </authorList>
    </citation>
    <scope>NUCLEOTIDE SEQUENCE [LARGE SCALE GENOMIC DNA]</scope>
</reference>
<feature type="region of interest" description="Disordered" evidence="1">
    <location>
        <begin position="474"/>
        <end position="496"/>
    </location>
</feature>
<feature type="region of interest" description="Disordered" evidence="1">
    <location>
        <begin position="214"/>
        <end position="233"/>
    </location>
</feature>
<keyword evidence="3" id="KW-1185">Reference proteome</keyword>
<sequence length="538" mass="57480">MLLQYRGWCCLPSSAPACFPPTLFGAASLPARGSNTPRCLEGSLQFHASLRAWELPAQPRPRAAGLQRARAQGDIAAHPKGSLGTRKNGSRALRIPEQDPSALTSSCHLPSSATNEQERVWGPARVSSCLNFSHAERTARELRGTRHRGPEAAPVGSVFRMFGLVSAQARNQQTPAAALPNQGYNGLAKQSPPAFGLPALLGACPGCQQRLGVATSEGRSQPRGKGQQRSPSSLLAHLACVDGEDKRATRKAAFAQHIYASSGHSPEDPAQVAQGVQSRMLAPTLPSLRGCRPERAGTVLPGKSKGQPAARQPLVKPPRCPNPRAQQSWGRAGGAALVPSLLCEAAECLGSVVCPMGMRRNEGAVRRGECSSCFPLKSFTLQTLGEAQKPPGEEALHAQDSASIEAPPCSHEALPKSRCRLVFVSHVPGLWSTSRATIFQNLPDGATQSSIFESLRIETAQKLRQDVEQTHLQPHINKGTGGTANEMRRESGHQVNAGPVQCPEGTLLHEGHHLGLVLEDPRVFLEEKAKFEVTQHFG</sequence>
<gene>
    <name evidence="2" type="ORF">Anapl_00535</name>
</gene>
<feature type="region of interest" description="Disordered" evidence="1">
    <location>
        <begin position="61"/>
        <end position="118"/>
    </location>
</feature>
<name>R0K714_ANAPL</name>
<protein>
    <submittedName>
        <fullName evidence="2">Uncharacterized protein</fullName>
    </submittedName>
</protein>
<proteinExistence type="predicted"/>
<dbReference type="EMBL" id="KB742651">
    <property type="protein sequence ID" value="EOB05946.1"/>
    <property type="molecule type" value="Genomic_DNA"/>
</dbReference>
<evidence type="ECO:0000256" key="1">
    <source>
        <dbReference type="SAM" id="MobiDB-lite"/>
    </source>
</evidence>
<evidence type="ECO:0000313" key="3">
    <source>
        <dbReference type="Proteomes" id="UP000296049"/>
    </source>
</evidence>
<feature type="compositionally biased region" description="Polar residues" evidence="1">
    <location>
        <begin position="101"/>
        <end position="115"/>
    </location>
</feature>